<comment type="caution">
    <text evidence="1">The sequence shown here is derived from an EMBL/GenBank/DDBJ whole genome shotgun (WGS) entry which is preliminary data.</text>
</comment>
<dbReference type="EMBL" id="CM042012">
    <property type="protein sequence ID" value="KAI3753898.1"/>
    <property type="molecule type" value="Genomic_DNA"/>
</dbReference>
<accession>A0ACB9E5K1</accession>
<keyword evidence="2" id="KW-1185">Reference proteome</keyword>
<reference evidence="2" key="1">
    <citation type="journal article" date="2022" name="Mol. Ecol. Resour.">
        <title>The genomes of chicory, endive, great burdock and yacon provide insights into Asteraceae palaeo-polyploidization history and plant inulin production.</title>
        <authorList>
            <person name="Fan W."/>
            <person name="Wang S."/>
            <person name="Wang H."/>
            <person name="Wang A."/>
            <person name="Jiang F."/>
            <person name="Liu H."/>
            <person name="Zhao H."/>
            <person name="Xu D."/>
            <person name="Zhang Y."/>
        </authorList>
    </citation>
    <scope>NUCLEOTIDE SEQUENCE [LARGE SCALE GENOMIC DNA]</scope>
    <source>
        <strain evidence="2">cv. Punajuju</strain>
    </source>
</reference>
<evidence type="ECO:0000313" key="2">
    <source>
        <dbReference type="Proteomes" id="UP001055811"/>
    </source>
</evidence>
<evidence type="ECO:0000313" key="1">
    <source>
        <dbReference type="EMBL" id="KAI3753898.1"/>
    </source>
</evidence>
<proteinExistence type="predicted"/>
<organism evidence="1 2">
    <name type="scientific">Cichorium intybus</name>
    <name type="common">Chicory</name>
    <dbReference type="NCBI Taxonomy" id="13427"/>
    <lineage>
        <taxon>Eukaryota</taxon>
        <taxon>Viridiplantae</taxon>
        <taxon>Streptophyta</taxon>
        <taxon>Embryophyta</taxon>
        <taxon>Tracheophyta</taxon>
        <taxon>Spermatophyta</taxon>
        <taxon>Magnoliopsida</taxon>
        <taxon>eudicotyledons</taxon>
        <taxon>Gunneridae</taxon>
        <taxon>Pentapetalae</taxon>
        <taxon>asterids</taxon>
        <taxon>campanulids</taxon>
        <taxon>Asterales</taxon>
        <taxon>Asteraceae</taxon>
        <taxon>Cichorioideae</taxon>
        <taxon>Cichorieae</taxon>
        <taxon>Cichoriinae</taxon>
        <taxon>Cichorium</taxon>
    </lineage>
</organism>
<protein>
    <submittedName>
        <fullName evidence="1">Uncharacterized protein</fullName>
    </submittedName>
</protein>
<gene>
    <name evidence="1" type="ORF">L2E82_25963</name>
</gene>
<name>A0ACB9E5K1_CICIN</name>
<reference evidence="1 2" key="2">
    <citation type="journal article" date="2022" name="Mol. Ecol. Resour.">
        <title>The genomes of chicory, endive, great burdock and yacon provide insights into Asteraceae paleo-polyploidization history and plant inulin production.</title>
        <authorList>
            <person name="Fan W."/>
            <person name="Wang S."/>
            <person name="Wang H."/>
            <person name="Wang A."/>
            <person name="Jiang F."/>
            <person name="Liu H."/>
            <person name="Zhao H."/>
            <person name="Xu D."/>
            <person name="Zhang Y."/>
        </authorList>
    </citation>
    <scope>NUCLEOTIDE SEQUENCE [LARGE SCALE GENOMIC DNA]</scope>
    <source>
        <strain evidence="2">cv. Punajuju</strain>
        <tissue evidence="1">Leaves</tissue>
    </source>
</reference>
<sequence length="80" mass="9103">MTPRNCLKATVEASKERVYKNLEGMLPIDDLSVVATPVLATNLHGDPLRTVTLVKQFQEHKKEAQIRSFRIRELDSTKKP</sequence>
<dbReference type="Proteomes" id="UP001055811">
    <property type="component" value="Linkage Group LG04"/>
</dbReference>